<sequence length="232" mass="26502">MPSHVTDVEGDWKIVDYPQHPDCVNCQIEIKGYGLDPNVFKLDMDVTNHLTCILKHNSTTNQWAISDFSSTEIGALPEEMYKEDVLRNLISGLQKLEVQDEHQLIIKTNNGEQLIDDVNNENPSLLSVFNIYIIPLLSPDDYEYAYTEKNKATIGSKALKRVNGTLYKIESAANLLCVNQIKYVYTVEFRPPDDMNDVHANFVIMLPLTFIERVGQEIYAGVKEFLRPIITY</sequence>
<dbReference type="EMBL" id="CAJOBD010004199">
    <property type="protein sequence ID" value="CAF3984493.1"/>
    <property type="molecule type" value="Genomic_DNA"/>
</dbReference>
<dbReference type="Proteomes" id="UP000663864">
    <property type="component" value="Unassembled WGS sequence"/>
</dbReference>
<organism evidence="2 3">
    <name type="scientific">Rotaria sordida</name>
    <dbReference type="NCBI Taxonomy" id="392033"/>
    <lineage>
        <taxon>Eukaryota</taxon>
        <taxon>Metazoa</taxon>
        <taxon>Spiralia</taxon>
        <taxon>Gnathifera</taxon>
        <taxon>Rotifera</taxon>
        <taxon>Eurotatoria</taxon>
        <taxon>Bdelloidea</taxon>
        <taxon>Philodinida</taxon>
        <taxon>Philodinidae</taxon>
        <taxon>Rotaria</taxon>
    </lineage>
</organism>
<dbReference type="Proteomes" id="UP000663836">
    <property type="component" value="Unassembled WGS sequence"/>
</dbReference>
<dbReference type="AlphaFoldDB" id="A0A819MRG1"/>
<gene>
    <name evidence="2" type="ORF">JBS370_LOCUS25366</name>
    <name evidence="1" type="ORF">ZHD862_LOCUS16770</name>
</gene>
<protein>
    <submittedName>
        <fullName evidence="2">Uncharacterized protein</fullName>
    </submittedName>
</protein>
<evidence type="ECO:0000313" key="1">
    <source>
        <dbReference type="EMBL" id="CAF1084699.1"/>
    </source>
</evidence>
<comment type="caution">
    <text evidence="2">The sequence shown here is derived from an EMBL/GenBank/DDBJ whole genome shotgun (WGS) entry which is preliminary data.</text>
</comment>
<proteinExistence type="predicted"/>
<evidence type="ECO:0000313" key="2">
    <source>
        <dbReference type="EMBL" id="CAF3984493.1"/>
    </source>
</evidence>
<name>A0A819MRG1_9BILA</name>
<evidence type="ECO:0000313" key="3">
    <source>
        <dbReference type="Proteomes" id="UP000663836"/>
    </source>
</evidence>
<dbReference type="EMBL" id="CAJNOT010000806">
    <property type="protein sequence ID" value="CAF1084699.1"/>
    <property type="molecule type" value="Genomic_DNA"/>
</dbReference>
<accession>A0A819MRG1</accession>
<reference evidence="2" key="1">
    <citation type="submission" date="2021-02" db="EMBL/GenBank/DDBJ databases">
        <authorList>
            <person name="Nowell W R."/>
        </authorList>
    </citation>
    <scope>NUCLEOTIDE SEQUENCE</scope>
</reference>